<proteinExistence type="predicted"/>
<dbReference type="PANTHER" id="PTHR13789">
    <property type="entry name" value="MONOOXYGENASE"/>
    <property type="match status" value="1"/>
</dbReference>
<dbReference type="GO" id="GO:0004497">
    <property type="term" value="F:monooxygenase activity"/>
    <property type="evidence" value="ECO:0007669"/>
    <property type="project" value="UniProtKB-KW"/>
</dbReference>
<dbReference type="Proteomes" id="UP001049518">
    <property type="component" value="Chromosome"/>
</dbReference>
<dbReference type="PRINTS" id="PR00420">
    <property type="entry name" value="RNGMNOXGNASE"/>
</dbReference>
<evidence type="ECO:0000313" key="4">
    <source>
        <dbReference type="EMBL" id="QXJ22832.1"/>
    </source>
</evidence>
<dbReference type="SUPFAM" id="SSF51905">
    <property type="entry name" value="FAD/NAD(P)-binding domain"/>
    <property type="match status" value="1"/>
</dbReference>
<name>A0ABX8QVT5_9ACTN</name>
<dbReference type="Gene3D" id="3.50.50.60">
    <property type="entry name" value="FAD/NAD(P)-binding domain"/>
    <property type="match status" value="1"/>
</dbReference>
<evidence type="ECO:0000256" key="1">
    <source>
        <dbReference type="ARBA" id="ARBA00023002"/>
    </source>
</evidence>
<protein>
    <submittedName>
        <fullName evidence="4">FAD-dependent monooxygenase</fullName>
    </submittedName>
</protein>
<keyword evidence="5" id="KW-1185">Reference proteome</keyword>
<evidence type="ECO:0000259" key="3">
    <source>
        <dbReference type="Pfam" id="PF01494"/>
    </source>
</evidence>
<keyword evidence="2 4" id="KW-0503">Monooxygenase</keyword>
<feature type="domain" description="FAD-binding" evidence="3">
    <location>
        <begin position="18"/>
        <end position="317"/>
    </location>
</feature>
<sequence length="394" mass="42124">MPHRPGGPTVAPRKTAEVIGAGLAGLTAATALAQRGWSVRLHERDSEIRAIGAGIYVWGNGLATLEALGLYEEAAFNAHVGPVLETRDHRGRVVEEVPINGPGQARVLTIMRDRLIGTLIGGAEKAGVEIRTGSEVLEAGPDGRVVTRSGETARADVVLAADGVNSRIRGQYDIVAHRAPARQGATRLTVPRAPGFVPEGDEGKYIEYFSGRRRVLYTPSSESSLYVALVADERDRPASRIPVDTMAWIRSFPHLEALLSACAGVPGRWDTFQFLTLTRWSMGRLAFLGDAAHAQPPYLGQGGGCAMMSALGLADALSGSDAPVDQALRDWEYAERPTVEHTQRWSHRLGRLNYVPDAARASLLKASGHLPRLGASRLRAALTVPTGAGRFAGN</sequence>
<dbReference type="InterPro" id="IPR036188">
    <property type="entry name" value="FAD/NAD-bd_sf"/>
</dbReference>
<dbReference type="PANTHER" id="PTHR13789:SF309">
    <property type="entry name" value="PUTATIVE (AFU_ORTHOLOGUE AFUA_6G14510)-RELATED"/>
    <property type="match status" value="1"/>
</dbReference>
<evidence type="ECO:0000313" key="5">
    <source>
        <dbReference type="Proteomes" id="UP001049518"/>
    </source>
</evidence>
<evidence type="ECO:0000256" key="2">
    <source>
        <dbReference type="ARBA" id="ARBA00023033"/>
    </source>
</evidence>
<dbReference type="InterPro" id="IPR050493">
    <property type="entry name" value="FAD-dep_Monooxygenase_BioMet"/>
</dbReference>
<organism evidence="4 5">
    <name type="scientific">Actinomadura graeca</name>
    <dbReference type="NCBI Taxonomy" id="2750812"/>
    <lineage>
        <taxon>Bacteria</taxon>
        <taxon>Bacillati</taxon>
        <taxon>Actinomycetota</taxon>
        <taxon>Actinomycetes</taxon>
        <taxon>Streptosporangiales</taxon>
        <taxon>Thermomonosporaceae</taxon>
        <taxon>Actinomadura</taxon>
    </lineage>
</organism>
<gene>
    <name evidence="4" type="ORF">AGRA3207_003895</name>
</gene>
<dbReference type="EMBL" id="CP059572">
    <property type="protein sequence ID" value="QXJ22832.1"/>
    <property type="molecule type" value="Genomic_DNA"/>
</dbReference>
<dbReference type="Gene3D" id="3.30.9.10">
    <property type="entry name" value="D-Amino Acid Oxidase, subunit A, domain 2"/>
    <property type="match status" value="1"/>
</dbReference>
<dbReference type="InterPro" id="IPR002938">
    <property type="entry name" value="FAD-bd"/>
</dbReference>
<dbReference type="Pfam" id="PF01494">
    <property type="entry name" value="FAD_binding_3"/>
    <property type="match status" value="1"/>
</dbReference>
<reference evidence="4" key="1">
    <citation type="submission" date="2020-07" db="EMBL/GenBank/DDBJ databases">
        <authorList>
            <person name="Tarantini F.S."/>
            <person name="Hong K.W."/>
            <person name="Chan K.G."/>
        </authorList>
    </citation>
    <scope>NUCLEOTIDE SEQUENCE</scope>
    <source>
        <strain evidence="4">32-07</strain>
    </source>
</reference>
<accession>A0ABX8QVT5</accession>
<keyword evidence="1" id="KW-0560">Oxidoreductase</keyword>